<feature type="domain" description="DNA ligase D 3'-phosphoesterase" evidence="2">
    <location>
        <begin position="46"/>
        <end position="153"/>
    </location>
</feature>
<dbReference type="NCBIfam" id="TIGR02777">
    <property type="entry name" value="LigD_PE_dom"/>
    <property type="match status" value="1"/>
</dbReference>
<feature type="non-terminal residue" evidence="3">
    <location>
        <position position="256"/>
    </location>
</feature>
<comment type="caution">
    <text evidence="3">The sequence shown here is derived from an EMBL/GenBank/DDBJ whole genome shotgun (WGS) entry which is preliminary data.</text>
</comment>
<gene>
    <name evidence="3" type="ORF">E6K75_04140</name>
</gene>
<sequence length="256" mass="28985">MSSTRGSHLEKYHQKRDPARTPEPFGGGRPPAAQAPAGAPPRFVVQKHWARNMHYDLRLELDGTLKSWAVPKGPSTRVEEKRLAVHVEDHPLEYGSFEGVIPAGNYGAGSVIVWDHGWFRSFKPEDPLEQYERGKMELELFGFKLRGRWTLVRMGKKEKEWLLLKKADGAASEKEAIDRYPESVITGFTVEEMRDVPGTLQALRERVRSLGAPRGEISIRSVPLMLATLAERPPSGADWCFEIKYDGVRVLAERKR</sequence>
<feature type="compositionally biased region" description="Basic and acidic residues" evidence="1">
    <location>
        <begin position="7"/>
        <end position="20"/>
    </location>
</feature>
<dbReference type="EMBL" id="VBOV01000102">
    <property type="protein sequence ID" value="TMQ59339.1"/>
    <property type="molecule type" value="Genomic_DNA"/>
</dbReference>
<dbReference type="InterPro" id="IPR016059">
    <property type="entry name" value="DNA_ligase_ATP-dep_CS"/>
</dbReference>
<evidence type="ECO:0000313" key="4">
    <source>
        <dbReference type="Proteomes" id="UP000320913"/>
    </source>
</evidence>
<dbReference type="Proteomes" id="UP000320913">
    <property type="component" value="Unassembled WGS sequence"/>
</dbReference>
<evidence type="ECO:0000259" key="2">
    <source>
        <dbReference type="Pfam" id="PF13298"/>
    </source>
</evidence>
<feature type="compositionally biased region" description="Low complexity" evidence="1">
    <location>
        <begin position="30"/>
        <end position="40"/>
    </location>
</feature>
<dbReference type="PROSITE" id="PS00697">
    <property type="entry name" value="DNA_LIGASE_A1"/>
    <property type="match status" value="1"/>
</dbReference>
<dbReference type="AlphaFoldDB" id="A0A538T6S9"/>
<evidence type="ECO:0000313" key="3">
    <source>
        <dbReference type="EMBL" id="TMQ59339.1"/>
    </source>
</evidence>
<dbReference type="InterPro" id="IPR014144">
    <property type="entry name" value="LigD_PE_domain"/>
</dbReference>
<dbReference type="GO" id="GO:0003909">
    <property type="term" value="F:DNA ligase activity"/>
    <property type="evidence" value="ECO:0007669"/>
    <property type="project" value="InterPro"/>
</dbReference>
<feature type="region of interest" description="Disordered" evidence="1">
    <location>
        <begin position="1"/>
        <end position="40"/>
    </location>
</feature>
<organism evidence="3 4">
    <name type="scientific">Eiseniibacteriota bacterium</name>
    <dbReference type="NCBI Taxonomy" id="2212470"/>
    <lineage>
        <taxon>Bacteria</taxon>
        <taxon>Candidatus Eiseniibacteriota</taxon>
    </lineage>
</organism>
<dbReference type="PANTHER" id="PTHR39465:SF1">
    <property type="entry name" value="DNA LIGASE D 3'-PHOSPHOESTERASE DOMAIN-CONTAINING PROTEIN"/>
    <property type="match status" value="1"/>
</dbReference>
<accession>A0A538T6S9</accession>
<evidence type="ECO:0000256" key="1">
    <source>
        <dbReference type="SAM" id="MobiDB-lite"/>
    </source>
</evidence>
<dbReference type="PANTHER" id="PTHR39465">
    <property type="entry name" value="DNA LIGASE D, 3'-PHOSPHOESTERASE DOMAIN"/>
    <property type="match status" value="1"/>
</dbReference>
<name>A0A538T6S9_UNCEI</name>
<protein>
    <recommendedName>
        <fullName evidence="2">DNA ligase D 3'-phosphoesterase domain-containing protein</fullName>
    </recommendedName>
</protein>
<dbReference type="SUPFAM" id="SSF56091">
    <property type="entry name" value="DNA ligase/mRNA capping enzyme, catalytic domain"/>
    <property type="match status" value="1"/>
</dbReference>
<reference evidence="3 4" key="1">
    <citation type="journal article" date="2019" name="Nat. Microbiol.">
        <title>Mediterranean grassland soil C-N compound turnover is dependent on rainfall and depth, and is mediated by genomically divergent microorganisms.</title>
        <authorList>
            <person name="Diamond S."/>
            <person name="Andeer P.F."/>
            <person name="Li Z."/>
            <person name="Crits-Christoph A."/>
            <person name="Burstein D."/>
            <person name="Anantharaman K."/>
            <person name="Lane K.R."/>
            <person name="Thomas B.C."/>
            <person name="Pan C."/>
            <person name="Northen T.R."/>
            <person name="Banfield J.F."/>
        </authorList>
    </citation>
    <scope>NUCLEOTIDE SEQUENCE [LARGE SCALE GENOMIC DNA]</scope>
    <source>
        <strain evidence="3">WS_5</strain>
    </source>
</reference>
<proteinExistence type="predicted"/>
<dbReference type="Pfam" id="PF13298">
    <property type="entry name" value="LigD_N"/>
    <property type="match status" value="1"/>
</dbReference>